<dbReference type="GO" id="GO:0016491">
    <property type="term" value="F:oxidoreductase activity"/>
    <property type="evidence" value="ECO:0007669"/>
    <property type="project" value="UniProtKB-KW"/>
</dbReference>
<dbReference type="InterPro" id="IPR004113">
    <property type="entry name" value="FAD-bd_oxidored_4_C"/>
</dbReference>
<dbReference type="Gene3D" id="1.10.45.10">
    <property type="entry name" value="Vanillyl-alcohol Oxidase, Chain A, domain 4"/>
    <property type="match status" value="1"/>
</dbReference>
<dbReference type="InterPro" id="IPR016166">
    <property type="entry name" value="FAD-bd_PCMH"/>
</dbReference>
<dbReference type="SUPFAM" id="SSF55103">
    <property type="entry name" value="FAD-linked oxidases, C-terminal domain"/>
    <property type="match status" value="1"/>
</dbReference>
<protein>
    <submittedName>
        <fullName evidence="6">Glycolate oxidase subunit GlcE</fullName>
    </submittedName>
</protein>
<dbReference type="Pfam" id="PF01565">
    <property type="entry name" value="FAD_binding_4"/>
    <property type="match status" value="1"/>
</dbReference>
<keyword evidence="3" id="KW-0274">FAD</keyword>
<dbReference type="InterPro" id="IPR016164">
    <property type="entry name" value="FAD-linked_Oxase-like_C"/>
</dbReference>
<keyword evidence="4" id="KW-0560">Oxidoreductase</keyword>
<evidence type="ECO:0000259" key="5">
    <source>
        <dbReference type="PROSITE" id="PS51387"/>
    </source>
</evidence>
<evidence type="ECO:0000256" key="1">
    <source>
        <dbReference type="ARBA" id="ARBA00001974"/>
    </source>
</evidence>
<keyword evidence="7" id="KW-1185">Reference proteome</keyword>
<feature type="domain" description="FAD-binding PCMH-type" evidence="5">
    <location>
        <begin position="1"/>
        <end position="175"/>
    </location>
</feature>
<evidence type="ECO:0000256" key="2">
    <source>
        <dbReference type="ARBA" id="ARBA00022630"/>
    </source>
</evidence>
<dbReference type="InterPro" id="IPR016169">
    <property type="entry name" value="FAD-bd_PCMH_sub2"/>
</dbReference>
<dbReference type="SUPFAM" id="SSF56176">
    <property type="entry name" value="FAD-binding/transporter-associated domain-like"/>
    <property type="match status" value="1"/>
</dbReference>
<evidence type="ECO:0000313" key="7">
    <source>
        <dbReference type="Proteomes" id="UP000232638"/>
    </source>
</evidence>
<dbReference type="PROSITE" id="PS51387">
    <property type="entry name" value="FAD_PCMH"/>
    <property type="match status" value="1"/>
</dbReference>
<dbReference type="PANTHER" id="PTHR11748">
    <property type="entry name" value="D-LACTATE DEHYDROGENASE"/>
    <property type="match status" value="1"/>
</dbReference>
<dbReference type="NCBIfam" id="NF008439">
    <property type="entry name" value="PRK11282.1"/>
    <property type="match status" value="1"/>
</dbReference>
<accession>A0A2K8U2J9</accession>
<dbReference type="GO" id="GO:0071949">
    <property type="term" value="F:FAD binding"/>
    <property type="evidence" value="ECO:0007669"/>
    <property type="project" value="InterPro"/>
</dbReference>
<gene>
    <name evidence="6" type="ORF">THSYN_01720</name>
</gene>
<keyword evidence="2" id="KW-0285">Flavoprotein</keyword>
<dbReference type="InterPro" id="IPR036318">
    <property type="entry name" value="FAD-bd_PCMH-like_sf"/>
</dbReference>
<dbReference type="RefSeq" id="WP_100917621.1">
    <property type="nucleotide sequence ID" value="NZ_CP020370.1"/>
</dbReference>
<evidence type="ECO:0000256" key="4">
    <source>
        <dbReference type="ARBA" id="ARBA00023002"/>
    </source>
</evidence>
<dbReference type="KEGG" id="tsy:THSYN_01720"/>
<dbReference type="AlphaFoldDB" id="A0A2K8U2J9"/>
<sequence>MTADRNQDLQGELTERVRAAADAGRPLALRGADTKTFLGRVTTGEPLALCGHAGIIDYQPKELVITARGGTRLDTIEAVLAAAGQQLPFEPPRLGAGATLGGTIACGLSGPARPYAGSARDLVLGARVLTGRAEVLRFGGEVMKNVAGFDCSRLMVGAYGTLGVLLDLSLKVMPIPPCTATLVQGCDQAQALDLMNRWAARPLPITATCWADSGDGGRLWVRLAGAAQGVRAACSVIGGEPLPDADATAFWAGQVREQQHGFFGGDLPLWRIGLPRAIPSLDLPGPQLLEWNGTQRWLRSAAPPAVIRALVTPVGGHATLFRGGERTGAVFQPLPEPLMALHRNLKHAFDPQGILNPGRLYPEL</sequence>
<evidence type="ECO:0000256" key="3">
    <source>
        <dbReference type="ARBA" id="ARBA00022827"/>
    </source>
</evidence>
<dbReference type="InterPro" id="IPR006094">
    <property type="entry name" value="Oxid_FAD_bind_N"/>
</dbReference>
<evidence type="ECO:0000313" key="6">
    <source>
        <dbReference type="EMBL" id="AUB79804.1"/>
    </source>
</evidence>
<proteinExistence type="predicted"/>
<reference evidence="6 7" key="1">
    <citation type="submission" date="2017-03" db="EMBL/GenBank/DDBJ databases">
        <title>Complete genome sequence of Candidatus 'Thiodictyon syntrophicum' sp. nov. strain Cad16T, a photolithoautotroph purple sulfur bacterium isolated from an alpine meromictic lake.</title>
        <authorList>
            <person name="Luedin S.M."/>
            <person name="Pothier J.F."/>
            <person name="Danza F."/>
            <person name="Storelli N."/>
            <person name="Wittwer M."/>
            <person name="Tonolla M."/>
        </authorList>
    </citation>
    <scope>NUCLEOTIDE SEQUENCE [LARGE SCALE GENOMIC DNA]</scope>
    <source>
        <strain evidence="6 7">Cad16T</strain>
    </source>
</reference>
<organism evidence="6 7">
    <name type="scientific">Candidatus Thiodictyon syntrophicum</name>
    <dbReference type="NCBI Taxonomy" id="1166950"/>
    <lineage>
        <taxon>Bacteria</taxon>
        <taxon>Pseudomonadati</taxon>
        <taxon>Pseudomonadota</taxon>
        <taxon>Gammaproteobacteria</taxon>
        <taxon>Chromatiales</taxon>
        <taxon>Chromatiaceae</taxon>
        <taxon>Thiodictyon</taxon>
    </lineage>
</organism>
<dbReference type="InterPro" id="IPR016171">
    <property type="entry name" value="Vanillyl_alc_oxidase_C-sub2"/>
</dbReference>
<name>A0A2K8U2J9_9GAMM</name>
<dbReference type="Proteomes" id="UP000232638">
    <property type="component" value="Chromosome"/>
</dbReference>
<dbReference type="Gene3D" id="3.30.465.10">
    <property type="match status" value="1"/>
</dbReference>
<dbReference type="EMBL" id="CP020370">
    <property type="protein sequence ID" value="AUB79804.1"/>
    <property type="molecule type" value="Genomic_DNA"/>
</dbReference>
<dbReference type="PANTHER" id="PTHR11748:SF103">
    <property type="entry name" value="GLYCOLATE OXIDASE SUBUNIT GLCE"/>
    <property type="match status" value="1"/>
</dbReference>
<comment type="cofactor">
    <cofactor evidence="1">
        <name>FAD</name>
        <dbReference type="ChEBI" id="CHEBI:57692"/>
    </cofactor>
</comment>
<dbReference type="OrthoDB" id="9811557at2"/>
<dbReference type="Pfam" id="PF02913">
    <property type="entry name" value="FAD-oxidase_C"/>
    <property type="match status" value="1"/>
</dbReference>